<accession>A0A2T2P8C1</accession>
<dbReference type="Proteomes" id="UP000240883">
    <property type="component" value="Unassembled WGS sequence"/>
</dbReference>
<proteinExistence type="predicted"/>
<feature type="chain" id="PRO_5015469599" description="Secreted protein" evidence="2">
    <location>
        <begin position="27"/>
        <end position="164"/>
    </location>
</feature>
<name>A0A2T2P8C1_CORCC</name>
<dbReference type="AlphaFoldDB" id="A0A2T2P8C1"/>
<reference evidence="3 4" key="1">
    <citation type="journal article" date="2018" name="Front. Microbiol.">
        <title>Genome-Wide Analysis of Corynespora cassiicola Leaf Fall Disease Putative Effectors.</title>
        <authorList>
            <person name="Lopez D."/>
            <person name="Ribeiro S."/>
            <person name="Label P."/>
            <person name="Fumanal B."/>
            <person name="Venisse J.S."/>
            <person name="Kohler A."/>
            <person name="de Oliveira R.R."/>
            <person name="Labutti K."/>
            <person name="Lipzen A."/>
            <person name="Lail K."/>
            <person name="Bauer D."/>
            <person name="Ohm R.A."/>
            <person name="Barry K.W."/>
            <person name="Spatafora J."/>
            <person name="Grigoriev I.V."/>
            <person name="Martin F.M."/>
            <person name="Pujade-Renaud V."/>
        </authorList>
    </citation>
    <scope>NUCLEOTIDE SEQUENCE [LARGE SCALE GENOMIC DNA]</scope>
    <source>
        <strain evidence="3 4">Philippines</strain>
    </source>
</reference>
<evidence type="ECO:0000256" key="1">
    <source>
        <dbReference type="SAM" id="MobiDB-lite"/>
    </source>
</evidence>
<keyword evidence="4" id="KW-1185">Reference proteome</keyword>
<evidence type="ECO:0008006" key="5">
    <source>
        <dbReference type="Google" id="ProtNLM"/>
    </source>
</evidence>
<evidence type="ECO:0000313" key="4">
    <source>
        <dbReference type="Proteomes" id="UP000240883"/>
    </source>
</evidence>
<feature type="region of interest" description="Disordered" evidence="1">
    <location>
        <begin position="61"/>
        <end position="164"/>
    </location>
</feature>
<gene>
    <name evidence="3" type="ORF">BS50DRAFT_191504</name>
</gene>
<feature type="compositionally biased region" description="Polar residues" evidence="1">
    <location>
        <begin position="110"/>
        <end position="130"/>
    </location>
</feature>
<evidence type="ECO:0000313" key="3">
    <source>
        <dbReference type="EMBL" id="PSN73618.1"/>
    </source>
</evidence>
<dbReference type="EMBL" id="KZ678129">
    <property type="protein sequence ID" value="PSN73618.1"/>
    <property type="molecule type" value="Genomic_DNA"/>
</dbReference>
<protein>
    <recommendedName>
        <fullName evidence="5">Secreted protein</fullName>
    </recommendedName>
</protein>
<keyword evidence="2" id="KW-0732">Signal</keyword>
<organism evidence="3 4">
    <name type="scientific">Corynespora cassiicola Philippines</name>
    <dbReference type="NCBI Taxonomy" id="1448308"/>
    <lineage>
        <taxon>Eukaryota</taxon>
        <taxon>Fungi</taxon>
        <taxon>Dikarya</taxon>
        <taxon>Ascomycota</taxon>
        <taxon>Pezizomycotina</taxon>
        <taxon>Dothideomycetes</taxon>
        <taxon>Pleosporomycetidae</taxon>
        <taxon>Pleosporales</taxon>
        <taxon>Corynesporascaceae</taxon>
        <taxon>Corynespora</taxon>
    </lineage>
</organism>
<evidence type="ECO:0000256" key="2">
    <source>
        <dbReference type="SAM" id="SignalP"/>
    </source>
</evidence>
<sequence>MAGGTARWCWCWCWLALALALRRCTAAAATAAAGPLDRWLHAPTHPPILGRWARRPAAAPAMMPEGEDGTEAGVRPSSKEKESARVSASPMQARRWRLAASGKAQRRSSRNNTPAARCISSHSQTSHLSPTQPPQTAVLASPQQASSHALRPAPFGARLGPFSL</sequence>
<feature type="signal peptide" evidence="2">
    <location>
        <begin position="1"/>
        <end position="26"/>
    </location>
</feature>